<feature type="compositionally biased region" description="Polar residues" evidence="4">
    <location>
        <begin position="340"/>
        <end position="362"/>
    </location>
</feature>
<keyword evidence="2" id="KW-0547">Nucleotide-binding</keyword>
<evidence type="ECO:0000259" key="6">
    <source>
        <dbReference type="PROSITE" id="PS51720"/>
    </source>
</evidence>
<dbReference type="GeneID" id="105009424"/>
<reference evidence="7" key="4">
    <citation type="submission" date="2025-09" db="UniProtKB">
        <authorList>
            <consortium name="Ensembl"/>
        </authorList>
    </citation>
    <scope>IDENTIFICATION</scope>
</reference>
<keyword evidence="5" id="KW-0472">Membrane</keyword>
<dbReference type="PROSITE" id="PS51720">
    <property type="entry name" value="G_AIG1"/>
    <property type="match status" value="1"/>
</dbReference>
<dbReference type="GO" id="GO:0005525">
    <property type="term" value="F:GTP binding"/>
    <property type="evidence" value="ECO:0007669"/>
    <property type="project" value="UniProtKB-KW"/>
</dbReference>
<dbReference type="Bgee" id="ENSELUG00000015115">
    <property type="expression patterns" value="Expressed in pharyngeal gill and 5 other cell types or tissues"/>
</dbReference>
<feature type="compositionally biased region" description="Polar residues" evidence="4">
    <location>
        <begin position="42"/>
        <end position="56"/>
    </location>
</feature>
<keyword evidence="3" id="KW-0342">GTP-binding</keyword>
<dbReference type="CDD" id="cd01852">
    <property type="entry name" value="AIG1"/>
    <property type="match status" value="1"/>
</dbReference>
<dbReference type="InterPro" id="IPR045058">
    <property type="entry name" value="GIMA/IAN/Toc"/>
</dbReference>
<dbReference type="InParanoid" id="A0A3P9A455"/>
<dbReference type="InterPro" id="IPR006703">
    <property type="entry name" value="G_AIG1"/>
</dbReference>
<evidence type="ECO:0000256" key="4">
    <source>
        <dbReference type="SAM" id="MobiDB-lite"/>
    </source>
</evidence>
<organism evidence="7 8">
    <name type="scientific">Esox lucius</name>
    <name type="common">Northern pike</name>
    <dbReference type="NCBI Taxonomy" id="8010"/>
    <lineage>
        <taxon>Eukaryota</taxon>
        <taxon>Metazoa</taxon>
        <taxon>Chordata</taxon>
        <taxon>Craniata</taxon>
        <taxon>Vertebrata</taxon>
        <taxon>Euteleostomi</taxon>
        <taxon>Actinopterygii</taxon>
        <taxon>Neopterygii</taxon>
        <taxon>Teleostei</taxon>
        <taxon>Protacanthopterygii</taxon>
        <taxon>Esociformes</taxon>
        <taxon>Esocidae</taxon>
        <taxon>Esox</taxon>
    </lineage>
</organism>
<dbReference type="PANTHER" id="PTHR10903">
    <property type="entry name" value="GTPASE, IMAP FAMILY MEMBER-RELATED"/>
    <property type="match status" value="1"/>
</dbReference>
<keyword evidence="8" id="KW-1185">Reference proteome</keyword>
<sequence length="422" mass="47134">MGAGKSVKAERSHELKDEKKKEKSDSTSTCSYQDRYSRRSRFSPTDQMTVQESPSHNPAEANDSDSVKPCDLRIVLVGKTGAGKSATGNTILGRKDAFKAELSPVSVTAETRKQSAEVDGKMIHVIDTPGLFDTTMSREQMEMEIVRCIKETVPGPHVFLLVIKLTRFTEEERNAVKWIQKNFGEEASKYTMVLFTGKDQLGRNTIEEFVMKSEALKDIIQNCGNRYHSFNNATLKDRTQVRDLLETMEEMVEGNEEKYYTNEMFLRAQEILEWENNALVKFVKSLPKPVRIMTQPVWATAFLIHQRGKTISIYKKIKELMLGTDTIVEDIRGPTDPSDTENVVTDSEPNTASNGSVSTPAGTESDPGASIPSSPRPAFHKPGATIVIYVPEITNLSVYLAVGAVLVCIFAVYLYTGLPRMR</sequence>
<feature type="domain" description="AIG1-type G" evidence="6">
    <location>
        <begin position="69"/>
        <end position="269"/>
    </location>
</feature>
<reference evidence="7" key="2">
    <citation type="submission" date="2020-02" db="EMBL/GenBank/DDBJ databases">
        <title>Esox lucius (northern pike) genome, fEsoLuc1, primary haplotype.</title>
        <authorList>
            <person name="Myers G."/>
            <person name="Karagic N."/>
            <person name="Meyer A."/>
            <person name="Pippel M."/>
            <person name="Reichard M."/>
            <person name="Winkler S."/>
            <person name="Tracey A."/>
            <person name="Sims Y."/>
            <person name="Howe K."/>
            <person name="Rhie A."/>
            <person name="Formenti G."/>
            <person name="Durbin R."/>
            <person name="Fedrigo O."/>
            <person name="Jarvis E.D."/>
        </authorList>
    </citation>
    <scope>NUCLEOTIDE SEQUENCE [LARGE SCALE GENOMIC DNA]</scope>
</reference>
<name>A0A3P9A455_ESOLU</name>
<accession>A0A3P9A455</accession>
<dbReference type="InterPro" id="IPR027417">
    <property type="entry name" value="P-loop_NTPase"/>
</dbReference>
<evidence type="ECO:0000256" key="5">
    <source>
        <dbReference type="SAM" id="Phobius"/>
    </source>
</evidence>
<feature type="transmembrane region" description="Helical" evidence="5">
    <location>
        <begin position="396"/>
        <end position="416"/>
    </location>
</feature>
<keyword evidence="5" id="KW-1133">Transmembrane helix</keyword>
<dbReference type="RefSeq" id="XP_034150038.1">
    <property type="nucleotide sequence ID" value="XM_034294147.1"/>
</dbReference>
<dbReference type="Ensembl" id="ENSELUT00000039214.3">
    <property type="protein sequence ID" value="ENSELUP00000035960.3"/>
    <property type="gene ID" value="ENSELUG00000015115.3"/>
</dbReference>
<dbReference type="FunFam" id="3.40.50.300:FF:000366">
    <property type="entry name" value="GTPase, IMAP family member 2"/>
    <property type="match status" value="1"/>
</dbReference>
<evidence type="ECO:0000313" key="7">
    <source>
        <dbReference type="Ensembl" id="ENSELUP00000035960.3"/>
    </source>
</evidence>
<evidence type="ECO:0000256" key="2">
    <source>
        <dbReference type="ARBA" id="ARBA00022741"/>
    </source>
</evidence>
<dbReference type="RefSeq" id="XP_034150039.1">
    <property type="nucleotide sequence ID" value="XM_034294148.1"/>
</dbReference>
<keyword evidence="5" id="KW-0812">Transmembrane</keyword>
<feature type="region of interest" description="Disordered" evidence="4">
    <location>
        <begin position="331"/>
        <end position="377"/>
    </location>
</feature>
<comment type="similarity">
    <text evidence="1">Belongs to the TRAFAC class TrmE-Era-EngA-EngB-Septin-like GTPase superfamily. AIG1/Toc34/Toc159-like paraseptin GTPase family. IAN subfamily.</text>
</comment>
<evidence type="ECO:0000256" key="1">
    <source>
        <dbReference type="ARBA" id="ARBA00008535"/>
    </source>
</evidence>
<reference evidence="7" key="3">
    <citation type="submission" date="2025-08" db="UniProtKB">
        <authorList>
            <consortium name="Ensembl"/>
        </authorList>
    </citation>
    <scope>IDENTIFICATION</scope>
</reference>
<dbReference type="PANTHER" id="PTHR10903:SF112">
    <property type="entry name" value="SI:CH211-113E8.5"/>
    <property type="match status" value="1"/>
</dbReference>
<dbReference type="Pfam" id="PF04548">
    <property type="entry name" value="AIG1"/>
    <property type="match status" value="1"/>
</dbReference>
<dbReference type="GeneTree" id="ENSGT01140000282522"/>
<feature type="compositionally biased region" description="Basic and acidic residues" evidence="4">
    <location>
        <begin position="7"/>
        <end position="25"/>
    </location>
</feature>
<dbReference type="RefSeq" id="XP_034150037.1">
    <property type="nucleotide sequence ID" value="XM_034294146.1"/>
</dbReference>
<proteinExistence type="inferred from homology"/>
<reference evidence="8" key="1">
    <citation type="journal article" date="2014" name="PLoS ONE">
        <title>The genome and linkage map of the northern pike (Esox lucius): conserved synteny revealed between the salmonid sister group and the Neoteleostei.</title>
        <authorList>
            <person name="Rondeau E.B."/>
            <person name="Minkley D.R."/>
            <person name="Leong J.S."/>
            <person name="Messmer A.M."/>
            <person name="Jantzen J.R."/>
            <person name="von Schalburg K.R."/>
            <person name="Lemon C."/>
            <person name="Bird N.H."/>
            <person name="Koop B.F."/>
        </authorList>
    </citation>
    <scope>NUCLEOTIDE SEQUENCE</scope>
</reference>
<dbReference type="AlphaFoldDB" id="A0A3P9A455"/>
<dbReference type="Proteomes" id="UP000265140">
    <property type="component" value="Chromosome 9"/>
</dbReference>
<feature type="region of interest" description="Disordered" evidence="4">
    <location>
        <begin position="1"/>
        <end position="66"/>
    </location>
</feature>
<evidence type="ECO:0000313" key="8">
    <source>
        <dbReference type="Proteomes" id="UP000265140"/>
    </source>
</evidence>
<dbReference type="Gene3D" id="3.40.50.300">
    <property type="entry name" value="P-loop containing nucleotide triphosphate hydrolases"/>
    <property type="match status" value="1"/>
</dbReference>
<dbReference type="SUPFAM" id="SSF52540">
    <property type="entry name" value="P-loop containing nucleoside triphosphate hydrolases"/>
    <property type="match status" value="1"/>
</dbReference>
<evidence type="ECO:0000256" key="3">
    <source>
        <dbReference type="ARBA" id="ARBA00023134"/>
    </source>
</evidence>
<protein>
    <recommendedName>
        <fullName evidence="6">AIG1-type G domain-containing protein</fullName>
    </recommendedName>
</protein>